<accession>A0A066RRN7</accession>
<dbReference type="OrthoDB" id="345640at2"/>
<dbReference type="EMBL" id="JMIB01000034">
    <property type="protein sequence ID" value="KDM90347.1"/>
    <property type="molecule type" value="Genomic_DNA"/>
</dbReference>
<gene>
    <name evidence="2" type="ORF">EA58_17785</name>
</gene>
<dbReference type="STRING" id="1654360.EA58_17785"/>
<dbReference type="Proteomes" id="UP000027192">
    <property type="component" value="Unassembled WGS sequence"/>
</dbReference>
<dbReference type="NCBIfam" id="TIGR03349">
    <property type="entry name" value="IV_VI_DotU"/>
    <property type="match status" value="1"/>
</dbReference>
<evidence type="ECO:0000313" key="2">
    <source>
        <dbReference type="EMBL" id="KDM90347.1"/>
    </source>
</evidence>
<dbReference type="Pfam" id="PF09850">
    <property type="entry name" value="DotU"/>
    <property type="match status" value="1"/>
</dbReference>
<dbReference type="NCBIfam" id="NF038228">
    <property type="entry name" value="IcmH_DotU_IVB"/>
    <property type="match status" value="1"/>
</dbReference>
<dbReference type="RefSeq" id="WP_036755531.1">
    <property type="nucleotide sequence ID" value="NZ_JAGSGC010000014.1"/>
</dbReference>
<dbReference type="InterPro" id="IPR038522">
    <property type="entry name" value="T4/T6SS_DotU_sf"/>
</dbReference>
<dbReference type="InterPro" id="IPR017732">
    <property type="entry name" value="T4/T6SS_DotU"/>
</dbReference>
<sequence length="380" mass="42651">MAGLFNEEPTVQIRRVADNPARTQRVAKTSQADISGTERLIESFAVYGSPLLNAATELLGILVTVPRQGSPRDIDRFRQKLLDAIALFRQRGLYLEYHPSIIDKSCFVLCAAFDEAILYTAWGERARWENHSLLSKVFSQRNGGEAFFALLEKASQQPGKLVDFIELQYVLLMLGFKGRYRHDDESPLHEIKSDVYALIRHYRSDSALPVPRTPELIEDRQPWRMLSMGKTLGLATLIAAAGYGASEYWYANRSQPILEQFSTIDMSGVNLKRSEQALVYLSTDEDIGRAPPDLTASAAKPDKATAQQWEIVLAVFSRADDAARLASELKQGGYDSFTRETSHGIELFIRAGDNLAAIRKLKNELNVRLDLNATIRRAQK</sequence>
<feature type="domain" description="Type IV / VI secretion system DotU" evidence="1">
    <location>
        <begin position="50"/>
        <end position="249"/>
    </location>
</feature>
<dbReference type="PANTHER" id="PTHR38033">
    <property type="entry name" value="MEMBRANE PROTEIN-RELATED"/>
    <property type="match status" value="1"/>
</dbReference>
<evidence type="ECO:0000259" key="1">
    <source>
        <dbReference type="Pfam" id="PF09850"/>
    </source>
</evidence>
<reference evidence="2 3" key="1">
    <citation type="submission" date="2014-04" db="EMBL/GenBank/DDBJ databases">
        <title>Draft genome sequence of Photobacterium halotolerans S2753: a solonamide, ngercheumicin and holomycin producer.</title>
        <authorList>
            <person name="Machado H.R."/>
            <person name="Gram L."/>
        </authorList>
    </citation>
    <scope>NUCLEOTIDE SEQUENCE [LARGE SCALE GENOMIC DNA]</scope>
    <source>
        <strain evidence="2 3">S2753</strain>
    </source>
</reference>
<protein>
    <submittedName>
        <fullName evidence="2">Membrane protein</fullName>
    </submittedName>
</protein>
<dbReference type="AlphaFoldDB" id="A0A066RRN7"/>
<keyword evidence="3" id="KW-1185">Reference proteome</keyword>
<dbReference type="Gene3D" id="1.25.40.590">
    <property type="entry name" value="Type IV / VI secretion system, DotU"/>
    <property type="match status" value="1"/>
</dbReference>
<organism evidence="2 3">
    <name type="scientific">Photobacterium galatheae</name>
    <dbReference type="NCBI Taxonomy" id="1654360"/>
    <lineage>
        <taxon>Bacteria</taxon>
        <taxon>Pseudomonadati</taxon>
        <taxon>Pseudomonadota</taxon>
        <taxon>Gammaproteobacteria</taxon>
        <taxon>Vibrionales</taxon>
        <taxon>Vibrionaceae</taxon>
        <taxon>Photobacterium</taxon>
    </lineage>
</organism>
<comment type="caution">
    <text evidence="2">The sequence shown here is derived from an EMBL/GenBank/DDBJ whole genome shotgun (WGS) entry which is preliminary data.</text>
</comment>
<dbReference type="PANTHER" id="PTHR38033:SF1">
    <property type="entry name" value="DOTU FAMILY TYPE IV_VI SECRETION SYSTEM PROTEIN"/>
    <property type="match status" value="1"/>
</dbReference>
<name>A0A066RRN7_9GAMM</name>
<evidence type="ECO:0000313" key="3">
    <source>
        <dbReference type="Proteomes" id="UP000027192"/>
    </source>
</evidence>
<proteinExistence type="predicted"/>